<dbReference type="Proteomes" id="UP000184440">
    <property type="component" value="Unassembled WGS sequence"/>
</dbReference>
<evidence type="ECO:0000313" key="2">
    <source>
        <dbReference type="EMBL" id="SHN46232.1"/>
    </source>
</evidence>
<protein>
    <submittedName>
        <fullName evidence="2">Uncharacterized protein</fullName>
    </submittedName>
</protein>
<dbReference type="RefSeq" id="WP_073263043.1">
    <property type="nucleotide sequence ID" value="NZ_FRCS01000014.1"/>
</dbReference>
<keyword evidence="1" id="KW-0472">Membrane</keyword>
<keyword evidence="1" id="KW-0812">Transmembrane</keyword>
<evidence type="ECO:0000256" key="1">
    <source>
        <dbReference type="SAM" id="Phobius"/>
    </source>
</evidence>
<sequence length="154" mass="17224">MNWIGDNKDVLAIVLSLTAVGVSLVTILLARRQARIDSYTRLHETLVSPAMGEGRRLLFLAAADDTFPAPADPAWDKINQALAIYDCAGVYYRNKLIPRQLFMESWHHPLANIKAPAEAFLNHAQRNSVRRTWVSLQNLLDEAAAYKSKDSCCT</sequence>
<keyword evidence="1" id="KW-1133">Transmembrane helix</keyword>
<proteinExistence type="predicted"/>
<name>A0A1M7RJA2_9ACTN</name>
<gene>
    <name evidence="2" type="ORF">SAMN05443668_11465</name>
</gene>
<feature type="transmembrane region" description="Helical" evidence="1">
    <location>
        <begin position="12"/>
        <end position="30"/>
    </location>
</feature>
<dbReference type="STRING" id="134849.SAMN05443668_11465"/>
<dbReference type="OrthoDB" id="5194908at2"/>
<reference evidence="2 3" key="1">
    <citation type="submission" date="2016-11" db="EMBL/GenBank/DDBJ databases">
        <authorList>
            <person name="Jaros S."/>
            <person name="Januszkiewicz K."/>
            <person name="Wedrychowicz H."/>
        </authorList>
    </citation>
    <scope>NUCLEOTIDE SEQUENCE [LARGE SCALE GENOMIC DNA]</scope>
    <source>
        <strain evidence="2 3">DSM 46144</strain>
    </source>
</reference>
<keyword evidence="3" id="KW-1185">Reference proteome</keyword>
<dbReference type="AlphaFoldDB" id="A0A1M7RJA2"/>
<accession>A0A1M7RJA2</accession>
<evidence type="ECO:0000313" key="3">
    <source>
        <dbReference type="Proteomes" id="UP000184440"/>
    </source>
</evidence>
<dbReference type="EMBL" id="FRCS01000014">
    <property type="protein sequence ID" value="SHN46232.1"/>
    <property type="molecule type" value="Genomic_DNA"/>
</dbReference>
<organism evidence="2 3">
    <name type="scientific">Cryptosporangium aurantiacum</name>
    <dbReference type="NCBI Taxonomy" id="134849"/>
    <lineage>
        <taxon>Bacteria</taxon>
        <taxon>Bacillati</taxon>
        <taxon>Actinomycetota</taxon>
        <taxon>Actinomycetes</taxon>
        <taxon>Cryptosporangiales</taxon>
        <taxon>Cryptosporangiaceae</taxon>
        <taxon>Cryptosporangium</taxon>
    </lineage>
</organism>